<dbReference type="GO" id="GO:0004816">
    <property type="term" value="F:asparagine-tRNA ligase activity"/>
    <property type="evidence" value="ECO:0007669"/>
    <property type="project" value="UniProtKB-EC"/>
</dbReference>
<dbReference type="PRINTS" id="PR01042">
    <property type="entry name" value="TRNASYNTHASP"/>
</dbReference>
<evidence type="ECO:0000256" key="1">
    <source>
        <dbReference type="ARBA" id="ARBA00008226"/>
    </source>
</evidence>
<dbReference type="EC" id="6.1.1.22" evidence="2"/>
<keyword evidence="4" id="KW-0547">Nucleotide-binding</keyword>
<accession>A0A316UH84</accession>
<dbReference type="GO" id="GO:0006421">
    <property type="term" value="P:asparaginyl-tRNA aminoacylation"/>
    <property type="evidence" value="ECO:0007669"/>
    <property type="project" value="InterPro"/>
</dbReference>
<proteinExistence type="inferred from homology"/>
<dbReference type="RefSeq" id="XP_025359234.1">
    <property type="nucleotide sequence ID" value="XM_025508682.1"/>
</dbReference>
<dbReference type="InterPro" id="IPR006195">
    <property type="entry name" value="aa-tRNA-synth_II"/>
</dbReference>
<name>A0A316UH84_9BASI</name>
<evidence type="ECO:0000256" key="5">
    <source>
        <dbReference type="ARBA" id="ARBA00022840"/>
    </source>
</evidence>
<evidence type="ECO:0000256" key="6">
    <source>
        <dbReference type="ARBA" id="ARBA00022917"/>
    </source>
</evidence>
<keyword evidence="10" id="KW-1185">Reference proteome</keyword>
<dbReference type="Gene3D" id="3.30.930.10">
    <property type="entry name" value="Bira Bifunctional Protein, Domain 2"/>
    <property type="match status" value="1"/>
</dbReference>
<evidence type="ECO:0000256" key="4">
    <source>
        <dbReference type="ARBA" id="ARBA00022741"/>
    </source>
</evidence>
<feature type="domain" description="Aminoacyl-transfer RNA synthetases class-II family profile" evidence="8">
    <location>
        <begin position="167"/>
        <end position="515"/>
    </location>
</feature>
<protein>
    <recommendedName>
        <fullName evidence="2">asparagine--tRNA ligase</fullName>
        <ecNumber evidence="2">6.1.1.22</ecNumber>
    </recommendedName>
</protein>
<dbReference type="InterPro" id="IPR004364">
    <property type="entry name" value="Aa-tRNA-synt_II"/>
</dbReference>
<dbReference type="Pfam" id="PF00152">
    <property type="entry name" value="tRNA-synt_2"/>
    <property type="match status" value="1"/>
</dbReference>
<dbReference type="InterPro" id="IPR045864">
    <property type="entry name" value="aa-tRNA-synth_II/BPL/LPL"/>
</dbReference>
<dbReference type="AlphaFoldDB" id="A0A316UH84"/>
<evidence type="ECO:0000256" key="7">
    <source>
        <dbReference type="ARBA" id="ARBA00023146"/>
    </source>
</evidence>
<dbReference type="SUPFAM" id="SSF55681">
    <property type="entry name" value="Class II aaRS and biotin synthetases"/>
    <property type="match status" value="1"/>
</dbReference>
<dbReference type="Proteomes" id="UP000245884">
    <property type="component" value="Unassembled WGS sequence"/>
</dbReference>
<dbReference type="STRING" id="1569628.A0A316UH84"/>
<gene>
    <name evidence="9" type="ORF">BDZ90DRAFT_265837</name>
</gene>
<reference evidence="9 10" key="1">
    <citation type="journal article" date="2018" name="Mol. Biol. Evol.">
        <title>Broad Genomic Sampling Reveals a Smut Pathogenic Ancestry of the Fungal Clade Ustilaginomycotina.</title>
        <authorList>
            <person name="Kijpornyongpan T."/>
            <person name="Mondo S.J."/>
            <person name="Barry K."/>
            <person name="Sandor L."/>
            <person name="Lee J."/>
            <person name="Lipzen A."/>
            <person name="Pangilinan J."/>
            <person name="LaButti K."/>
            <person name="Hainaut M."/>
            <person name="Henrissat B."/>
            <person name="Grigoriev I.V."/>
            <person name="Spatafora J.W."/>
            <person name="Aime M.C."/>
        </authorList>
    </citation>
    <scope>NUCLEOTIDE SEQUENCE [LARGE SCALE GENOMIC DNA]</scope>
    <source>
        <strain evidence="9 10">MCA 5214</strain>
    </source>
</reference>
<evidence type="ECO:0000256" key="2">
    <source>
        <dbReference type="ARBA" id="ARBA00012816"/>
    </source>
</evidence>
<dbReference type="NCBIfam" id="TIGR00457">
    <property type="entry name" value="asnS"/>
    <property type="match status" value="1"/>
</dbReference>
<dbReference type="Gene3D" id="2.40.50.140">
    <property type="entry name" value="Nucleic acid-binding proteins"/>
    <property type="match status" value="1"/>
</dbReference>
<dbReference type="InterPro" id="IPR004365">
    <property type="entry name" value="NA-bd_OB_tRNA"/>
</dbReference>
<dbReference type="SUPFAM" id="SSF50249">
    <property type="entry name" value="Nucleic acid-binding proteins"/>
    <property type="match status" value="1"/>
</dbReference>
<dbReference type="InterPro" id="IPR004522">
    <property type="entry name" value="Asn-tRNA-ligase"/>
</dbReference>
<dbReference type="PANTHER" id="PTHR22594:SF34">
    <property type="entry name" value="ASPARAGINE--TRNA LIGASE, MITOCHONDRIAL-RELATED"/>
    <property type="match status" value="1"/>
</dbReference>
<dbReference type="InterPro" id="IPR002312">
    <property type="entry name" value="Asp/Asn-tRNA-synth_IIb"/>
</dbReference>
<dbReference type="OrthoDB" id="1931232at2759"/>
<dbReference type="Pfam" id="PF01336">
    <property type="entry name" value="tRNA_anti-codon"/>
    <property type="match status" value="1"/>
</dbReference>
<dbReference type="GO" id="GO:0005739">
    <property type="term" value="C:mitochondrion"/>
    <property type="evidence" value="ECO:0007669"/>
    <property type="project" value="TreeGrafter"/>
</dbReference>
<evidence type="ECO:0000259" key="8">
    <source>
        <dbReference type="PROSITE" id="PS50862"/>
    </source>
</evidence>
<dbReference type="PANTHER" id="PTHR22594">
    <property type="entry name" value="ASPARTYL/LYSYL-TRNA SYNTHETASE"/>
    <property type="match status" value="1"/>
</dbReference>
<dbReference type="GeneID" id="37030505"/>
<keyword evidence="5" id="KW-0067">ATP-binding</keyword>
<evidence type="ECO:0000313" key="9">
    <source>
        <dbReference type="EMBL" id="PWN24622.1"/>
    </source>
</evidence>
<dbReference type="PROSITE" id="PS50862">
    <property type="entry name" value="AA_TRNA_LIGASE_II"/>
    <property type="match status" value="1"/>
</dbReference>
<dbReference type="EMBL" id="KZ819680">
    <property type="protein sequence ID" value="PWN24622.1"/>
    <property type="molecule type" value="Genomic_DNA"/>
</dbReference>
<keyword evidence="7" id="KW-0030">Aminoacyl-tRNA synthetase</keyword>
<keyword evidence="3" id="KW-0436">Ligase</keyword>
<evidence type="ECO:0000313" key="10">
    <source>
        <dbReference type="Proteomes" id="UP000245884"/>
    </source>
</evidence>
<sequence>MEAGAYERFEEKKLDPEWLKAFKEEGERKKAAKEKQPDERIEESVSATIQATVRSVRVHSKVSFLNLSDGSLAGDSTIQAVLRNSVTLKEAEGKILSPGAAVRLTGKLQASRGKGQQLDFVINSGSVVAGCDAARHPFLSTSFEPSTSLARKNAHLRTQIPSFAATLRLRARLEAAMASYLDGKGYTQVRPPIMTSSDCEGGGEVFQVVEPKSKKDKDMASAGTAATPTYLTVSSQLHLEALMLGLGRVYTFTPAFRAEDSATNRHLREFWMCEVEMPTMSDSAASELQEVIVIAEESIKAGARAALGIASGNEEAQVARQDAQYLYAGVEGKRLDDLERYIDQPWARMTYGDAIETLQRHHVGNNGSSTPPPAWGHDLSSEQERFLAEQVAQGPVFVTDYPAHLKPFYMREGEDAEGRRIARCFDLLVPGLGELVGGSLREDNIAVLKRKQQEAKGNRDDRAEALSSSSALNAWYVDSLRSSGMPPHGGFGIGMERLVAWLANRESVRDVSAFPRVGRSSAAAISEAGARWQY</sequence>
<dbReference type="InterPro" id="IPR012340">
    <property type="entry name" value="NA-bd_OB-fold"/>
</dbReference>
<comment type="similarity">
    <text evidence="1">Belongs to the class-II aminoacyl-tRNA synthetase family.</text>
</comment>
<keyword evidence="6" id="KW-0648">Protein biosynthesis</keyword>
<dbReference type="GO" id="GO:0005524">
    <property type="term" value="F:ATP binding"/>
    <property type="evidence" value="ECO:0007669"/>
    <property type="project" value="UniProtKB-KW"/>
</dbReference>
<dbReference type="GO" id="GO:0003676">
    <property type="term" value="F:nucleic acid binding"/>
    <property type="evidence" value="ECO:0007669"/>
    <property type="project" value="InterPro"/>
</dbReference>
<organism evidence="9 10">
    <name type="scientific">Jaminaea rosea</name>
    <dbReference type="NCBI Taxonomy" id="1569628"/>
    <lineage>
        <taxon>Eukaryota</taxon>
        <taxon>Fungi</taxon>
        <taxon>Dikarya</taxon>
        <taxon>Basidiomycota</taxon>
        <taxon>Ustilaginomycotina</taxon>
        <taxon>Exobasidiomycetes</taxon>
        <taxon>Microstromatales</taxon>
        <taxon>Microstromatales incertae sedis</taxon>
        <taxon>Jaminaea</taxon>
    </lineage>
</organism>
<evidence type="ECO:0000256" key="3">
    <source>
        <dbReference type="ARBA" id="ARBA00022598"/>
    </source>
</evidence>